<dbReference type="Proteomes" id="UP000245283">
    <property type="component" value="Unassembled WGS sequence"/>
</dbReference>
<name>A0A2V1K5N0_9ACTO</name>
<organism evidence="3 4">
    <name type="scientific">Ancrocorticia populi</name>
    <dbReference type="NCBI Taxonomy" id="2175228"/>
    <lineage>
        <taxon>Bacteria</taxon>
        <taxon>Bacillati</taxon>
        <taxon>Actinomycetota</taxon>
        <taxon>Actinomycetes</taxon>
        <taxon>Actinomycetales</taxon>
        <taxon>Actinomycetaceae</taxon>
        <taxon>Ancrocorticia</taxon>
    </lineage>
</organism>
<accession>A0A2V1K5N0</accession>
<keyword evidence="4" id="KW-1185">Reference proteome</keyword>
<gene>
    <name evidence="3" type="ORF">DD236_07255</name>
</gene>
<dbReference type="InterPro" id="IPR004843">
    <property type="entry name" value="Calcineurin-like_PHP"/>
</dbReference>
<proteinExistence type="predicted"/>
<dbReference type="Gene3D" id="3.60.21.10">
    <property type="match status" value="1"/>
</dbReference>
<dbReference type="EMBL" id="QETB01000004">
    <property type="protein sequence ID" value="PWF25899.1"/>
    <property type="molecule type" value="Genomic_DNA"/>
</dbReference>
<dbReference type="SUPFAM" id="SSF56300">
    <property type="entry name" value="Metallo-dependent phosphatases"/>
    <property type="match status" value="1"/>
</dbReference>
<dbReference type="PANTHER" id="PTHR30337">
    <property type="entry name" value="COMPONENT OF ATP-DEPENDENT DSDNA EXONUCLEASE"/>
    <property type="match status" value="1"/>
</dbReference>
<evidence type="ECO:0000256" key="1">
    <source>
        <dbReference type="SAM" id="MobiDB-lite"/>
    </source>
</evidence>
<dbReference type="RefSeq" id="WP_109093728.1">
    <property type="nucleotide sequence ID" value="NZ_CAMELQ010000002.1"/>
</dbReference>
<evidence type="ECO:0000313" key="3">
    <source>
        <dbReference type="EMBL" id="PWF25899.1"/>
    </source>
</evidence>
<dbReference type="Pfam" id="PF00149">
    <property type="entry name" value="Metallophos"/>
    <property type="match status" value="1"/>
</dbReference>
<sequence length="74" mass="8278">MLILHTSDWHLGRKLHGADLHEASALWCRHVIDLVRERGIDAVLISGDVYDRGVPPTENSHMQSELSKASSVYS</sequence>
<feature type="region of interest" description="Disordered" evidence="1">
    <location>
        <begin position="54"/>
        <end position="74"/>
    </location>
</feature>
<protein>
    <recommendedName>
        <fullName evidence="2">Calcineurin-like phosphoesterase domain-containing protein</fullName>
    </recommendedName>
</protein>
<feature type="domain" description="Calcineurin-like phosphoesterase" evidence="2">
    <location>
        <begin position="1"/>
        <end position="58"/>
    </location>
</feature>
<dbReference type="OrthoDB" id="9773856at2"/>
<dbReference type="PANTHER" id="PTHR30337:SF0">
    <property type="entry name" value="NUCLEASE SBCCD SUBUNIT D"/>
    <property type="match status" value="1"/>
</dbReference>
<reference evidence="4" key="1">
    <citation type="submission" date="2018-05" db="EMBL/GenBank/DDBJ databases">
        <authorList>
            <person name="Li Y."/>
        </authorList>
    </citation>
    <scope>NUCLEOTIDE SEQUENCE [LARGE SCALE GENOMIC DNA]</scope>
    <source>
        <strain evidence="4">sk1b4</strain>
    </source>
</reference>
<evidence type="ECO:0000313" key="4">
    <source>
        <dbReference type="Proteomes" id="UP000245283"/>
    </source>
</evidence>
<dbReference type="InterPro" id="IPR029052">
    <property type="entry name" value="Metallo-depent_PP-like"/>
</dbReference>
<evidence type="ECO:0000259" key="2">
    <source>
        <dbReference type="Pfam" id="PF00149"/>
    </source>
</evidence>
<dbReference type="AlphaFoldDB" id="A0A2V1K5N0"/>
<dbReference type="GO" id="GO:0016787">
    <property type="term" value="F:hydrolase activity"/>
    <property type="evidence" value="ECO:0007669"/>
    <property type="project" value="InterPro"/>
</dbReference>
<feature type="compositionally biased region" description="Polar residues" evidence="1">
    <location>
        <begin position="57"/>
        <end position="74"/>
    </location>
</feature>
<dbReference type="InterPro" id="IPR050535">
    <property type="entry name" value="DNA_Repair-Maintenance_Comp"/>
</dbReference>
<comment type="caution">
    <text evidence="3">The sequence shown here is derived from an EMBL/GenBank/DDBJ whole genome shotgun (WGS) entry which is preliminary data.</text>
</comment>